<keyword evidence="2" id="KW-1185">Reference proteome</keyword>
<dbReference type="EMBL" id="JARAKH010000034">
    <property type="protein sequence ID" value="KAK8384820.1"/>
    <property type="molecule type" value="Genomic_DNA"/>
</dbReference>
<comment type="caution">
    <text evidence="1">The sequence shown here is derived from an EMBL/GenBank/DDBJ whole genome shotgun (WGS) entry which is preliminary data.</text>
</comment>
<dbReference type="Proteomes" id="UP001487740">
    <property type="component" value="Unassembled WGS sequence"/>
</dbReference>
<dbReference type="AlphaFoldDB" id="A0AAW0TB03"/>
<evidence type="ECO:0000313" key="2">
    <source>
        <dbReference type="Proteomes" id="UP001487740"/>
    </source>
</evidence>
<sequence>MHTQKCKLQLEFPGRIEHDHDYLSAVPPVHLTESSYGCKSSQLALAEKLNTTLVLTLTNFSTPVLVPAAATVTSIAVPHNISEDKADVGDRGGDGDGRGLLYKVKHLKSTHVVKVEETITKYFTCTASKPTYLPYCREHRALPAPLHRTAAPLHTLTEATSKSLQPTAPLRKAAVPRFLARVHHILTETYTETHIHTHTDYRSTVTLIYRGCIPHDAPKVPECPDHYKTHTGPFRTCLGFCEGHCRGLCDGNCFGSCEVAAARACSGDSCSRAQRIPRQLQAPCLGTCFGHCDGVCDGLCDSTCVAVPE</sequence>
<name>A0AAW0TB03_SCYPA</name>
<accession>A0AAW0TB03</accession>
<proteinExistence type="predicted"/>
<reference evidence="1 2" key="1">
    <citation type="submission" date="2023-03" db="EMBL/GenBank/DDBJ databases">
        <title>High-quality genome of Scylla paramamosain provides insights in environmental adaptation.</title>
        <authorList>
            <person name="Zhang L."/>
        </authorList>
    </citation>
    <scope>NUCLEOTIDE SEQUENCE [LARGE SCALE GENOMIC DNA]</scope>
    <source>
        <strain evidence="1">LZ_2023a</strain>
        <tissue evidence="1">Muscle</tissue>
    </source>
</reference>
<gene>
    <name evidence="1" type="ORF">O3P69_014403</name>
</gene>
<evidence type="ECO:0000313" key="1">
    <source>
        <dbReference type="EMBL" id="KAK8384820.1"/>
    </source>
</evidence>
<protein>
    <submittedName>
        <fullName evidence="1">Uncharacterized protein</fullName>
    </submittedName>
</protein>
<organism evidence="1 2">
    <name type="scientific">Scylla paramamosain</name>
    <name type="common">Mud crab</name>
    <dbReference type="NCBI Taxonomy" id="85552"/>
    <lineage>
        <taxon>Eukaryota</taxon>
        <taxon>Metazoa</taxon>
        <taxon>Ecdysozoa</taxon>
        <taxon>Arthropoda</taxon>
        <taxon>Crustacea</taxon>
        <taxon>Multicrustacea</taxon>
        <taxon>Malacostraca</taxon>
        <taxon>Eumalacostraca</taxon>
        <taxon>Eucarida</taxon>
        <taxon>Decapoda</taxon>
        <taxon>Pleocyemata</taxon>
        <taxon>Brachyura</taxon>
        <taxon>Eubrachyura</taxon>
        <taxon>Portunoidea</taxon>
        <taxon>Portunidae</taxon>
        <taxon>Portuninae</taxon>
        <taxon>Scylla</taxon>
    </lineage>
</organism>